<dbReference type="SMART" id="SM00072">
    <property type="entry name" value="GuKc"/>
    <property type="match status" value="1"/>
</dbReference>
<keyword evidence="9" id="KW-1185">Reference proteome</keyword>
<dbReference type="Pfam" id="PF13238">
    <property type="entry name" value="AAA_18"/>
    <property type="match status" value="1"/>
</dbReference>
<keyword evidence="5 6" id="KW-0067">ATP-binding</keyword>
<name>A0ABW6CM16_9CAUL</name>
<evidence type="ECO:0000256" key="5">
    <source>
        <dbReference type="ARBA" id="ARBA00022840"/>
    </source>
</evidence>
<comment type="similarity">
    <text evidence="6">Belongs to the ribose 1,5-bisphosphokinase family.</text>
</comment>
<evidence type="ECO:0000313" key="8">
    <source>
        <dbReference type="EMBL" id="MFD3262865.1"/>
    </source>
</evidence>
<dbReference type="InterPro" id="IPR027417">
    <property type="entry name" value="P-loop_NTPase"/>
</dbReference>
<dbReference type="InterPro" id="IPR012699">
    <property type="entry name" value="PhnN"/>
</dbReference>
<evidence type="ECO:0000256" key="2">
    <source>
        <dbReference type="ARBA" id="ARBA00005069"/>
    </source>
</evidence>
<gene>
    <name evidence="6 8" type="primary">phnN</name>
    <name evidence="8" type="ORF">OCL97_02670</name>
</gene>
<accession>A0ABW6CM16</accession>
<dbReference type="RefSeq" id="WP_377367359.1">
    <property type="nucleotide sequence ID" value="NZ_JAOTJD010000003.1"/>
</dbReference>
<evidence type="ECO:0000256" key="6">
    <source>
        <dbReference type="HAMAP-Rule" id="MF_00836"/>
    </source>
</evidence>
<keyword evidence="3 6" id="KW-0808">Transferase</keyword>
<dbReference type="EC" id="2.7.4.23" evidence="6"/>
<feature type="domain" description="Guanylate kinase/L-type calcium channel beta subunit" evidence="7">
    <location>
        <begin position="1"/>
        <end position="175"/>
    </location>
</feature>
<feature type="binding site" evidence="6">
    <location>
        <begin position="7"/>
        <end position="14"/>
    </location>
    <ligand>
        <name>ATP</name>
        <dbReference type="ChEBI" id="CHEBI:30616"/>
    </ligand>
</feature>
<organism evidence="8 9">
    <name type="scientific">Phenylobacterium ferrooxidans</name>
    <dbReference type="NCBI Taxonomy" id="2982689"/>
    <lineage>
        <taxon>Bacteria</taxon>
        <taxon>Pseudomonadati</taxon>
        <taxon>Pseudomonadota</taxon>
        <taxon>Alphaproteobacteria</taxon>
        <taxon>Caulobacterales</taxon>
        <taxon>Caulobacteraceae</taxon>
        <taxon>Phenylobacterium</taxon>
    </lineage>
</organism>
<dbReference type="Proteomes" id="UP001598130">
    <property type="component" value="Unassembled WGS sequence"/>
</dbReference>
<comment type="caution">
    <text evidence="8">The sequence shown here is derived from an EMBL/GenBank/DDBJ whole genome shotgun (WGS) entry which is preliminary data.</text>
</comment>
<evidence type="ECO:0000256" key="4">
    <source>
        <dbReference type="ARBA" id="ARBA00022741"/>
    </source>
</evidence>
<evidence type="ECO:0000313" key="9">
    <source>
        <dbReference type="Proteomes" id="UP001598130"/>
    </source>
</evidence>
<evidence type="ECO:0000259" key="7">
    <source>
        <dbReference type="SMART" id="SM00072"/>
    </source>
</evidence>
<protein>
    <recommendedName>
        <fullName evidence="6">Ribose 1,5-bisphosphate phosphokinase PhnN</fullName>
        <ecNumber evidence="6">2.7.4.23</ecNumber>
    </recommendedName>
    <alternativeName>
        <fullName evidence="6">Ribose 1,5-bisphosphokinase</fullName>
    </alternativeName>
</protein>
<reference evidence="8 9" key="1">
    <citation type="submission" date="2022-09" db="EMBL/GenBank/DDBJ databases">
        <title>New species of Phenylobacterium.</title>
        <authorList>
            <person name="Mieszkin S."/>
        </authorList>
    </citation>
    <scope>NUCLEOTIDE SEQUENCE [LARGE SCALE GENOMIC DNA]</scope>
    <source>
        <strain evidence="8 9">HK31-G</strain>
    </source>
</reference>
<evidence type="ECO:0000256" key="3">
    <source>
        <dbReference type="ARBA" id="ARBA00022679"/>
    </source>
</evidence>
<dbReference type="InterPro" id="IPR008145">
    <property type="entry name" value="GK/Ca_channel_bsu"/>
</dbReference>
<comment type="pathway">
    <text evidence="2 6">Metabolic intermediate biosynthesis; 5-phospho-alpha-D-ribose 1-diphosphate biosynthesis; 5-phospho-alpha-D-ribose 1-diphosphate from D-ribose 5-phosphate (route II): step 3/3.</text>
</comment>
<evidence type="ECO:0000256" key="1">
    <source>
        <dbReference type="ARBA" id="ARBA00000373"/>
    </source>
</evidence>
<dbReference type="SUPFAM" id="SSF52540">
    <property type="entry name" value="P-loop containing nucleoside triphosphate hydrolases"/>
    <property type="match status" value="1"/>
</dbReference>
<dbReference type="Gene3D" id="3.40.50.300">
    <property type="entry name" value="P-loop containing nucleotide triphosphate hydrolases"/>
    <property type="match status" value="1"/>
</dbReference>
<dbReference type="NCBIfam" id="TIGR02322">
    <property type="entry name" value="phosphon_PhnN"/>
    <property type="match status" value="1"/>
</dbReference>
<comment type="function">
    <text evidence="6">Catalyzes the phosphorylation of ribose 1,5-bisphosphate to 5-phospho-D-ribosyl alpha-1-diphosphate (PRPP).</text>
</comment>
<dbReference type="HAMAP" id="MF_00836">
    <property type="entry name" value="PhnN"/>
    <property type="match status" value="1"/>
</dbReference>
<sequence length="177" mass="18743">MLVLVVGPSGAGKDTLLDGARAALDGDPEFVFPRREITRPAEAGGEDHDPVDEDQFVAREAAGGYALTWRAHGLAYGIPAEIADDLALDRTVVVNVSRAVLDAARASFGALRVLVVTADPEILAHRLSQRGRESAADIAQRLARAEAIPVTGDDVVVVQNDSTPQEGVARFLAALRR</sequence>
<comment type="catalytic activity">
    <reaction evidence="1 6">
        <text>alpha-D-ribose 1,5-bisphosphate + ATP = 5-phospho-alpha-D-ribose 1-diphosphate + ADP</text>
        <dbReference type="Rhea" id="RHEA:20109"/>
        <dbReference type="ChEBI" id="CHEBI:30616"/>
        <dbReference type="ChEBI" id="CHEBI:58017"/>
        <dbReference type="ChEBI" id="CHEBI:68688"/>
        <dbReference type="ChEBI" id="CHEBI:456216"/>
        <dbReference type="EC" id="2.7.4.23"/>
    </reaction>
</comment>
<keyword evidence="4 6" id="KW-0547">Nucleotide-binding</keyword>
<proteinExistence type="inferred from homology"/>
<dbReference type="EMBL" id="JAOTJD010000003">
    <property type="protein sequence ID" value="MFD3262865.1"/>
    <property type="molecule type" value="Genomic_DNA"/>
</dbReference>